<name>A0ABU2LXF5_9ACTN</name>
<accession>A0ABU2LXF5</accession>
<dbReference type="InterPro" id="IPR036390">
    <property type="entry name" value="WH_DNA-bd_sf"/>
</dbReference>
<dbReference type="Gene3D" id="3.40.190.10">
    <property type="entry name" value="Periplasmic binding protein-like II"/>
    <property type="match status" value="2"/>
</dbReference>
<keyword evidence="7" id="KW-1185">Reference proteome</keyword>
<feature type="domain" description="HTH lysR-type" evidence="5">
    <location>
        <begin position="5"/>
        <end position="62"/>
    </location>
</feature>
<dbReference type="CDD" id="cd08414">
    <property type="entry name" value="PBP2_LTTR_aromatics_like"/>
    <property type="match status" value="1"/>
</dbReference>
<evidence type="ECO:0000256" key="2">
    <source>
        <dbReference type="ARBA" id="ARBA00023015"/>
    </source>
</evidence>
<dbReference type="SUPFAM" id="SSF53850">
    <property type="entry name" value="Periplasmic binding protein-like II"/>
    <property type="match status" value="1"/>
</dbReference>
<dbReference type="InterPro" id="IPR005119">
    <property type="entry name" value="LysR_subst-bd"/>
</dbReference>
<dbReference type="PRINTS" id="PR00039">
    <property type="entry name" value="HTHLYSR"/>
</dbReference>
<proteinExistence type="inferred from homology"/>
<evidence type="ECO:0000256" key="4">
    <source>
        <dbReference type="ARBA" id="ARBA00023163"/>
    </source>
</evidence>
<sequence>MADMVELRQLRYFLAVAEELSVTAAARRFHMAQPALSQAVTKLERQLGAVLFDRAGGRLRLTAAGRLLVPEATALVNRAREVTELVPRAQGPEPTVLRIGAITSAISGLLPRVLPAFLAAHPWVVPRVSELGQRAQLAALRAGDIDLGVCRLASAEPGTDAEVLPLTNEPLHCAAPTNHPLTTNKPLSLGELAGRDLVGFPRSLAPVAYDTIVAVCMRAGFSPRFGHEVHNDQAILGLVACGLGLALVPELTTRMTMPGVVYLRLVEEYAVTPLSVVVGAAGPPEAALLLRAALSRAFPPAG</sequence>
<dbReference type="Pfam" id="PF00126">
    <property type="entry name" value="HTH_1"/>
    <property type="match status" value="1"/>
</dbReference>
<evidence type="ECO:0000259" key="5">
    <source>
        <dbReference type="PROSITE" id="PS50931"/>
    </source>
</evidence>
<dbReference type="EMBL" id="JAVREM010000058">
    <property type="protein sequence ID" value="MDT0322266.1"/>
    <property type="molecule type" value="Genomic_DNA"/>
</dbReference>
<dbReference type="SUPFAM" id="SSF46785">
    <property type="entry name" value="Winged helix' DNA-binding domain"/>
    <property type="match status" value="1"/>
</dbReference>
<evidence type="ECO:0000256" key="1">
    <source>
        <dbReference type="ARBA" id="ARBA00009437"/>
    </source>
</evidence>
<keyword evidence="2" id="KW-0805">Transcription regulation</keyword>
<reference evidence="7" key="1">
    <citation type="submission" date="2023-07" db="EMBL/GenBank/DDBJ databases">
        <title>30 novel species of actinomycetes from the DSMZ collection.</title>
        <authorList>
            <person name="Nouioui I."/>
        </authorList>
    </citation>
    <scope>NUCLEOTIDE SEQUENCE [LARGE SCALE GENOMIC DNA]</scope>
    <source>
        <strain evidence="7">DSM 44918</strain>
    </source>
</reference>
<dbReference type="RefSeq" id="WP_311602792.1">
    <property type="nucleotide sequence ID" value="NZ_JAVREM010000058.1"/>
</dbReference>
<gene>
    <name evidence="6" type="ORF">RNC47_28480</name>
</gene>
<dbReference type="PROSITE" id="PS50931">
    <property type="entry name" value="HTH_LYSR"/>
    <property type="match status" value="1"/>
</dbReference>
<protein>
    <submittedName>
        <fullName evidence="6">LysR substrate-binding domain-containing protein</fullName>
    </submittedName>
</protein>
<evidence type="ECO:0000313" key="6">
    <source>
        <dbReference type="EMBL" id="MDT0322266.1"/>
    </source>
</evidence>
<comment type="caution">
    <text evidence="6">The sequence shown here is derived from an EMBL/GenBank/DDBJ whole genome shotgun (WGS) entry which is preliminary data.</text>
</comment>
<dbReference type="InterPro" id="IPR036388">
    <property type="entry name" value="WH-like_DNA-bd_sf"/>
</dbReference>
<dbReference type="PANTHER" id="PTHR30346:SF17">
    <property type="entry name" value="LYSR FAMILY TRANSCRIPTIONAL REGULATOR"/>
    <property type="match status" value="1"/>
</dbReference>
<dbReference type="InterPro" id="IPR000847">
    <property type="entry name" value="LysR_HTH_N"/>
</dbReference>
<organism evidence="6 7">
    <name type="scientific">Streptomyces millisiae</name>
    <dbReference type="NCBI Taxonomy" id="3075542"/>
    <lineage>
        <taxon>Bacteria</taxon>
        <taxon>Bacillati</taxon>
        <taxon>Actinomycetota</taxon>
        <taxon>Actinomycetes</taxon>
        <taxon>Kitasatosporales</taxon>
        <taxon>Streptomycetaceae</taxon>
        <taxon>Streptomyces</taxon>
    </lineage>
</organism>
<dbReference type="Gene3D" id="1.10.10.10">
    <property type="entry name" value="Winged helix-like DNA-binding domain superfamily/Winged helix DNA-binding domain"/>
    <property type="match status" value="1"/>
</dbReference>
<dbReference type="Pfam" id="PF03466">
    <property type="entry name" value="LysR_substrate"/>
    <property type="match status" value="1"/>
</dbReference>
<keyword evidence="4" id="KW-0804">Transcription</keyword>
<dbReference type="Proteomes" id="UP001183420">
    <property type="component" value="Unassembled WGS sequence"/>
</dbReference>
<evidence type="ECO:0000313" key="7">
    <source>
        <dbReference type="Proteomes" id="UP001183420"/>
    </source>
</evidence>
<evidence type="ECO:0000256" key="3">
    <source>
        <dbReference type="ARBA" id="ARBA00023125"/>
    </source>
</evidence>
<keyword evidence="3" id="KW-0238">DNA-binding</keyword>
<comment type="similarity">
    <text evidence="1">Belongs to the LysR transcriptional regulatory family.</text>
</comment>
<dbReference type="PANTHER" id="PTHR30346">
    <property type="entry name" value="TRANSCRIPTIONAL DUAL REGULATOR HCAR-RELATED"/>
    <property type="match status" value="1"/>
</dbReference>